<dbReference type="InterPro" id="IPR037112">
    <property type="entry name" value="Pyrv-flavodox_OxR_EKR_sf"/>
</dbReference>
<dbReference type="InterPro" id="IPR019752">
    <property type="entry name" value="Pyrv/ketoisovalerate_OxRed_cat"/>
</dbReference>
<dbReference type="GO" id="GO:0005506">
    <property type="term" value="F:iron ion binding"/>
    <property type="evidence" value="ECO:0007669"/>
    <property type="project" value="InterPro"/>
</dbReference>
<dbReference type="SUPFAM" id="SSF53323">
    <property type="entry name" value="Pyruvate-ferredoxin oxidoreductase, PFOR, domain III"/>
    <property type="match status" value="1"/>
</dbReference>
<feature type="binding site" evidence="10">
    <location>
        <position position="814"/>
    </location>
    <ligand>
        <name>thiamine diphosphate</name>
        <dbReference type="ChEBI" id="CHEBI:58937"/>
    </ligand>
</feature>
<evidence type="ECO:0000256" key="11">
    <source>
        <dbReference type="PIRSR" id="PIRSR000159-2"/>
    </source>
</evidence>
<dbReference type="GO" id="GO:0022900">
    <property type="term" value="P:electron transport chain"/>
    <property type="evidence" value="ECO:0007669"/>
    <property type="project" value="InterPro"/>
</dbReference>
<keyword evidence="15" id="KW-1185">Reference proteome</keyword>
<organism evidence="14 15">
    <name type="scientific">Desulfosalsimonas propionicica</name>
    <dbReference type="NCBI Taxonomy" id="332175"/>
    <lineage>
        <taxon>Bacteria</taxon>
        <taxon>Pseudomonadati</taxon>
        <taxon>Thermodesulfobacteriota</taxon>
        <taxon>Desulfobacteria</taxon>
        <taxon>Desulfobacterales</taxon>
        <taxon>Desulfosalsimonadaceae</taxon>
        <taxon>Desulfosalsimonas</taxon>
    </lineage>
</organism>
<evidence type="ECO:0000256" key="10">
    <source>
        <dbReference type="PIRSR" id="PIRSR000159-1"/>
    </source>
</evidence>
<feature type="binding site" evidence="12">
    <location>
        <position position="812"/>
    </location>
    <ligand>
        <name>[4Fe-4S] cluster</name>
        <dbReference type="ChEBI" id="CHEBI:49883"/>
        <label>3</label>
    </ligand>
</feature>
<comment type="catalytic activity">
    <reaction evidence="9">
        <text>2 oxidized [2Fe-2S]-[ferredoxin] + pyruvate + CoA = 2 reduced [2Fe-2S]-[ferredoxin] + acetyl-CoA + CO2 + H(+)</text>
        <dbReference type="Rhea" id="RHEA:12765"/>
        <dbReference type="Rhea" id="RHEA-COMP:10000"/>
        <dbReference type="Rhea" id="RHEA-COMP:10001"/>
        <dbReference type="ChEBI" id="CHEBI:15361"/>
        <dbReference type="ChEBI" id="CHEBI:15378"/>
        <dbReference type="ChEBI" id="CHEBI:16526"/>
        <dbReference type="ChEBI" id="CHEBI:33737"/>
        <dbReference type="ChEBI" id="CHEBI:33738"/>
        <dbReference type="ChEBI" id="CHEBI:57287"/>
        <dbReference type="ChEBI" id="CHEBI:57288"/>
        <dbReference type="EC" id="1.2.7.1"/>
    </reaction>
</comment>
<dbReference type="InterPro" id="IPR017896">
    <property type="entry name" value="4Fe4S_Fe-S-bd"/>
</dbReference>
<feature type="binding site" evidence="10">
    <location>
        <position position="63"/>
    </location>
    <ligand>
        <name>thiamine diphosphate</name>
        <dbReference type="ChEBI" id="CHEBI:58937"/>
    </ligand>
</feature>
<dbReference type="Pfam" id="PF17147">
    <property type="entry name" value="PFOR_II"/>
    <property type="match status" value="1"/>
</dbReference>
<dbReference type="Gene3D" id="4.10.780.10">
    <property type="entry name" value="Pyruvate-flavodoxin oxidoreductase, EKR domain"/>
    <property type="match status" value="1"/>
</dbReference>
<dbReference type="CDD" id="cd03377">
    <property type="entry name" value="TPP_PFOR_PNO"/>
    <property type="match status" value="1"/>
</dbReference>
<dbReference type="Pfam" id="PF02775">
    <property type="entry name" value="TPP_enzyme_C"/>
    <property type="match status" value="1"/>
</dbReference>
<evidence type="ECO:0000256" key="6">
    <source>
        <dbReference type="ARBA" id="ARBA00023002"/>
    </source>
</evidence>
<feature type="binding site" evidence="12">
    <location>
        <position position="689"/>
    </location>
    <ligand>
        <name>[4Fe-4S] cluster</name>
        <dbReference type="ChEBI" id="CHEBI:49883"/>
        <label>1</label>
    </ligand>
</feature>
<evidence type="ECO:0000256" key="2">
    <source>
        <dbReference type="ARBA" id="ARBA00022448"/>
    </source>
</evidence>
<dbReference type="RefSeq" id="WP_181551076.1">
    <property type="nucleotide sequence ID" value="NZ_JACDUS010000004.1"/>
</dbReference>
<feature type="site" description="Important for catalytic activity" evidence="11">
    <location>
        <position position="30"/>
    </location>
</feature>
<dbReference type="PROSITE" id="PS00198">
    <property type="entry name" value="4FE4S_FER_1"/>
    <property type="match status" value="2"/>
</dbReference>
<accession>A0A7W0C923</accession>
<dbReference type="FunFam" id="3.40.50.970:FF:000012">
    <property type="entry name" value="Pyruvate:ferredoxin (Flavodoxin) oxidoreductase"/>
    <property type="match status" value="1"/>
</dbReference>
<dbReference type="SMART" id="SM00890">
    <property type="entry name" value="EKR"/>
    <property type="match status" value="1"/>
</dbReference>
<keyword evidence="14" id="KW-0670">Pyruvate</keyword>
<dbReference type="SUPFAM" id="SSF52518">
    <property type="entry name" value="Thiamin diphosphate-binding fold (THDP-binding)"/>
    <property type="match status" value="2"/>
</dbReference>
<feature type="binding site" evidence="10">
    <location>
        <position position="837"/>
    </location>
    <ligand>
        <name>thiamine diphosphate</name>
        <dbReference type="ChEBI" id="CHEBI:58937"/>
    </ligand>
</feature>
<evidence type="ECO:0000256" key="3">
    <source>
        <dbReference type="ARBA" id="ARBA00022485"/>
    </source>
</evidence>
<keyword evidence="5 9" id="KW-0249">Electron transport</keyword>
<feature type="binding site" evidence="10">
    <location>
        <begin position="989"/>
        <end position="994"/>
    </location>
    <ligand>
        <name>thiamine diphosphate</name>
        <dbReference type="ChEBI" id="CHEBI:58937"/>
    </ligand>
</feature>
<keyword evidence="6 9" id="KW-0560">Oxidoreductase</keyword>
<dbReference type="PROSITE" id="PS51379">
    <property type="entry name" value="4FE4S_FER_2"/>
    <property type="match status" value="2"/>
</dbReference>
<dbReference type="SUPFAM" id="SSF54862">
    <property type="entry name" value="4Fe-4S ferredoxins"/>
    <property type="match status" value="1"/>
</dbReference>
<evidence type="ECO:0000256" key="5">
    <source>
        <dbReference type="ARBA" id="ARBA00022982"/>
    </source>
</evidence>
<dbReference type="NCBIfam" id="TIGR02176">
    <property type="entry name" value="pyruv_ox_red"/>
    <property type="match status" value="1"/>
</dbReference>
<dbReference type="PANTHER" id="PTHR32154:SF0">
    <property type="entry name" value="PYRUVATE-FLAVODOXIN OXIDOREDUCTASE-RELATED"/>
    <property type="match status" value="1"/>
</dbReference>
<evidence type="ECO:0000256" key="9">
    <source>
        <dbReference type="PIRNR" id="PIRNR000159"/>
    </source>
</evidence>
<dbReference type="SUPFAM" id="SSF52922">
    <property type="entry name" value="TK C-terminal domain-like"/>
    <property type="match status" value="1"/>
</dbReference>
<feature type="binding site" evidence="12">
    <location>
        <position position="745"/>
    </location>
    <ligand>
        <name>[4Fe-4S] cluster</name>
        <dbReference type="ChEBI" id="CHEBI:49883"/>
        <label>2</label>
    </ligand>
</feature>
<feature type="binding site" evidence="10">
    <location>
        <position position="113"/>
    </location>
    <ligand>
        <name>pyruvate</name>
        <dbReference type="ChEBI" id="CHEBI:15361"/>
    </ligand>
</feature>
<dbReference type="InterPro" id="IPR050722">
    <property type="entry name" value="Pyruvate:ferred/Flavod_OxRd"/>
</dbReference>
<dbReference type="PIRSF" id="PIRSF000159">
    <property type="entry name" value="NifJ"/>
    <property type="match status" value="1"/>
</dbReference>
<feature type="site" description="Important for catalytic activity" evidence="11">
    <location>
        <position position="994"/>
    </location>
</feature>
<evidence type="ECO:0000256" key="1">
    <source>
        <dbReference type="ARBA" id="ARBA00009032"/>
    </source>
</evidence>
<evidence type="ECO:0000256" key="12">
    <source>
        <dbReference type="PIRSR" id="PIRSR000159-50"/>
    </source>
</evidence>
<dbReference type="PANTHER" id="PTHR32154">
    <property type="entry name" value="PYRUVATE-FLAVODOXIN OXIDOREDUCTASE-RELATED"/>
    <property type="match status" value="1"/>
</dbReference>
<evidence type="ECO:0000313" key="14">
    <source>
        <dbReference type="EMBL" id="MBA2881414.1"/>
    </source>
</evidence>
<evidence type="ECO:0000256" key="7">
    <source>
        <dbReference type="ARBA" id="ARBA00023004"/>
    </source>
</evidence>
<feature type="domain" description="4Fe-4S ferredoxin-type" evidence="13">
    <location>
        <begin position="733"/>
        <end position="764"/>
    </location>
</feature>
<dbReference type="Gene3D" id="3.30.70.20">
    <property type="match status" value="1"/>
</dbReference>
<comment type="cofactor">
    <cofactor evidence="12">
        <name>[4Fe-4S] cluster</name>
        <dbReference type="ChEBI" id="CHEBI:49883"/>
    </cofactor>
    <text evidence="12">Binds 3 [4Fe-4S] clusters per subunit.</text>
</comment>
<dbReference type="Pfam" id="PF12838">
    <property type="entry name" value="Fer4_7"/>
    <property type="match status" value="1"/>
</dbReference>
<dbReference type="Pfam" id="PF10371">
    <property type="entry name" value="EKR"/>
    <property type="match status" value="1"/>
</dbReference>
<dbReference type="Gene3D" id="3.40.50.920">
    <property type="match status" value="1"/>
</dbReference>
<dbReference type="Proteomes" id="UP000525298">
    <property type="component" value="Unassembled WGS sequence"/>
</dbReference>
<dbReference type="InterPro" id="IPR011895">
    <property type="entry name" value="Pyrv_flavodox_OxRed"/>
</dbReference>
<keyword evidence="8 12" id="KW-0411">Iron-sulfur</keyword>
<evidence type="ECO:0000313" key="15">
    <source>
        <dbReference type="Proteomes" id="UP000525298"/>
    </source>
</evidence>
<dbReference type="FunFam" id="3.40.50.970:FF:000041">
    <property type="entry name" value="Pyruvate:ferredoxin (Flavodoxin) oxidoreductase"/>
    <property type="match status" value="1"/>
</dbReference>
<evidence type="ECO:0000256" key="4">
    <source>
        <dbReference type="ARBA" id="ARBA00022723"/>
    </source>
</evidence>
<dbReference type="GO" id="GO:0051539">
    <property type="term" value="F:4 iron, 4 sulfur cluster binding"/>
    <property type="evidence" value="ECO:0007669"/>
    <property type="project" value="UniProtKB-KW"/>
</dbReference>
<dbReference type="FunFam" id="3.30.70.20:FF:000022">
    <property type="entry name" value="Pyruvate:ferredoxin (Flavodoxin) oxidoreductase"/>
    <property type="match status" value="1"/>
</dbReference>
<dbReference type="GO" id="GO:0019164">
    <property type="term" value="F:pyruvate synthase activity"/>
    <property type="evidence" value="ECO:0007669"/>
    <property type="project" value="UniProtKB-EC"/>
</dbReference>
<dbReference type="InterPro" id="IPR017900">
    <property type="entry name" value="4Fe4S_Fe_S_CS"/>
</dbReference>
<dbReference type="Pfam" id="PF01855">
    <property type="entry name" value="POR_N"/>
    <property type="match status" value="1"/>
</dbReference>
<feature type="binding site" evidence="12">
    <location>
        <position position="809"/>
    </location>
    <ligand>
        <name>[4Fe-4S] cluster</name>
        <dbReference type="ChEBI" id="CHEBI:49883"/>
        <label>3</label>
    </ligand>
</feature>
<keyword evidence="7 12" id="KW-0408">Iron</keyword>
<dbReference type="InterPro" id="IPR011766">
    <property type="entry name" value="TPP_enzyme_TPP-bd"/>
</dbReference>
<keyword evidence="2 9" id="KW-0813">Transport</keyword>
<feature type="domain" description="4Fe-4S ferredoxin-type" evidence="13">
    <location>
        <begin position="677"/>
        <end position="706"/>
    </location>
</feature>
<feature type="binding site" evidence="12">
    <location>
        <position position="837"/>
    </location>
    <ligand>
        <name>[4Fe-4S] cluster</name>
        <dbReference type="ChEBI" id="CHEBI:49883"/>
        <label>3</label>
    </ligand>
</feature>
<evidence type="ECO:0000259" key="13">
    <source>
        <dbReference type="PROSITE" id="PS51379"/>
    </source>
</evidence>
<feature type="binding site" evidence="10">
    <location>
        <position position="30"/>
    </location>
    <ligand>
        <name>pyruvate</name>
        <dbReference type="ChEBI" id="CHEBI:15361"/>
    </ligand>
</feature>
<feature type="binding site" evidence="12">
    <location>
        <position position="1069"/>
    </location>
    <ligand>
        <name>[4Fe-4S] cluster</name>
        <dbReference type="ChEBI" id="CHEBI:49883"/>
        <label>3</label>
    </ligand>
</feature>
<dbReference type="GO" id="GO:0006979">
    <property type="term" value="P:response to oxidative stress"/>
    <property type="evidence" value="ECO:0007669"/>
    <property type="project" value="TreeGrafter"/>
</dbReference>
<feature type="binding site" evidence="10">
    <location>
        <begin position="960"/>
        <end position="963"/>
    </location>
    <ligand>
        <name>thiamine diphosphate</name>
        <dbReference type="ChEBI" id="CHEBI:58937"/>
    </ligand>
</feature>
<dbReference type="Gene3D" id="3.40.920.10">
    <property type="entry name" value="Pyruvate-ferredoxin oxidoreductase, PFOR, domain III"/>
    <property type="match status" value="1"/>
</dbReference>
<feature type="binding site" evidence="12">
    <location>
        <position position="752"/>
    </location>
    <ligand>
        <name>[4Fe-4S] cluster</name>
        <dbReference type="ChEBI" id="CHEBI:49883"/>
        <label>1</label>
    </ligand>
</feature>
<evidence type="ECO:0000256" key="8">
    <source>
        <dbReference type="ARBA" id="ARBA00023014"/>
    </source>
</evidence>
<dbReference type="GO" id="GO:0030976">
    <property type="term" value="F:thiamine pyrophosphate binding"/>
    <property type="evidence" value="ECO:0007669"/>
    <property type="project" value="InterPro"/>
</dbReference>
<proteinExistence type="inferred from homology"/>
<feature type="binding site" evidence="12">
    <location>
        <position position="742"/>
    </location>
    <ligand>
        <name>[4Fe-4S] cluster</name>
        <dbReference type="ChEBI" id="CHEBI:49883"/>
        <label>2</label>
    </ligand>
</feature>
<keyword evidence="3 12" id="KW-0004">4Fe-4S</keyword>
<comment type="caution">
    <text evidence="14">The sequence shown here is derived from an EMBL/GenBank/DDBJ whole genome shotgun (WGS) entry which is preliminary data.</text>
</comment>
<protein>
    <recommendedName>
        <fullName evidence="9">Pyruvate:ferredoxin oxidoreductase</fullName>
        <ecNumber evidence="9">1.2.7.1</ecNumber>
    </recommendedName>
    <alternativeName>
        <fullName evidence="9">Pyruvate synthase</fullName>
    </alternativeName>
</protein>
<comment type="similarity">
    <text evidence="1 9">Belongs to the pyruvate:ferredoxin/flavodoxin oxidoreductase family.</text>
</comment>
<dbReference type="AlphaFoldDB" id="A0A7W0C923"/>
<feature type="binding site" evidence="12">
    <location>
        <position position="686"/>
    </location>
    <ligand>
        <name>[4Fe-4S] cluster</name>
        <dbReference type="ChEBI" id="CHEBI:49883"/>
        <label>1</label>
    </ligand>
</feature>
<gene>
    <name evidence="14" type="ORF">HNR65_001741</name>
</gene>
<dbReference type="InterPro" id="IPR009014">
    <property type="entry name" value="Transketo_C/PFOR_II"/>
</dbReference>
<dbReference type="Pfam" id="PF01558">
    <property type="entry name" value="POR"/>
    <property type="match status" value="1"/>
</dbReference>
<name>A0A7W0C923_9BACT</name>
<feature type="binding site" evidence="12">
    <location>
        <position position="696"/>
    </location>
    <ligand>
        <name>[4Fe-4S] cluster</name>
        <dbReference type="ChEBI" id="CHEBI:49883"/>
        <label>2</label>
    </ligand>
</feature>
<keyword evidence="4 12" id="KW-0479">Metal-binding</keyword>
<reference evidence="14 15" key="1">
    <citation type="submission" date="2020-07" db="EMBL/GenBank/DDBJ databases">
        <title>Genomic Encyclopedia of Type Strains, Phase IV (KMG-IV): sequencing the most valuable type-strain genomes for metagenomic binning, comparative biology and taxonomic classification.</title>
        <authorList>
            <person name="Goeker M."/>
        </authorList>
    </citation>
    <scope>NUCLEOTIDE SEQUENCE [LARGE SCALE GENOMIC DNA]</scope>
    <source>
        <strain evidence="14 15">DSM 17721</strain>
    </source>
</reference>
<dbReference type="InterPro" id="IPR019456">
    <property type="entry name" value="Pyrv-flavodox_OxRtase_EKR"/>
</dbReference>
<feature type="binding site" evidence="12">
    <location>
        <position position="692"/>
    </location>
    <ligand>
        <name>[4Fe-4S] cluster</name>
        <dbReference type="ChEBI" id="CHEBI:49883"/>
        <label>1</label>
    </ligand>
</feature>
<dbReference type="CDD" id="cd07034">
    <property type="entry name" value="TPP_PYR_PFOR_IOR-alpha_like"/>
    <property type="match status" value="1"/>
</dbReference>
<dbReference type="InterPro" id="IPR033412">
    <property type="entry name" value="PFOR_II"/>
</dbReference>
<feature type="site" description="Important for catalytic activity" evidence="11">
    <location>
        <position position="113"/>
    </location>
</feature>
<dbReference type="FunFam" id="3.40.920.10:FF:000001">
    <property type="entry name" value="Pyruvate:ferredoxin (Flavodoxin) oxidoreductase"/>
    <property type="match status" value="1"/>
</dbReference>
<dbReference type="EC" id="1.2.7.1" evidence="9"/>
<feature type="binding site" evidence="12">
    <location>
        <position position="748"/>
    </location>
    <ligand>
        <name>[4Fe-4S] cluster</name>
        <dbReference type="ChEBI" id="CHEBI:49883"/>
        <label>2</label>
    </ligand>
</feature>
<feature type="site" description="Important for catalytic activity" evidence="11">
    <location>
        <position position="63"/>
    </location>
</feature>
<dbReference type="InterPro" id="IPR002869">
    <property type="entry name" value="Pyrv_flavodox_OxRed_cen"/>
</dbReference>
<dbReference type="Gene3D" id="3.40.50.970">
    <property type="match status" value="2"/>
</dbReference>
<dbReference type="FunFam" id="3.40.50.920:FF:000007">
    <property type="entry name" value="Pyruvate:ferredoxin (Flavodoxin) oxidoreductase"/>
    <property type="match status" value="1"/>
</dbReference>
<dbReference type="InterPro" id="IPR029061">
    <property type="entry name" value="THDP-binding"/>
</dbReference>
<dbReference type="InterPro" id="IPR002880">
    <property type="entry name" value="Pyrv_Fd/Flavodoxin_OxRdtase_N"/>
</dbReference>
<dbReference type="EMBL" id="JACDUS010000004">
    <property type="protein sequence ID" value="MBA2881414.1"/>
    <property type="molecule type" value="Genomic_DNA"/>
</dbReference>
<sequence>MAKMQTIDGNTAAVHVAYALSEVAAIYPITPSTSMGETADEWAAAGRKNIFGQPLHVREMQSEAGAAGAVHGALAAGSLTTTFTASQGLLLMIPNMYKISGELLPGVFHVTARAVAGHALSIFGDHSDVMAVRQAGFAMLASGSVQEVMDMALISHLAALEASVPVLHFFDGFRTSSEIQKIEVIDYEEMADLVNYQAIREFRARSMNPEHPHIRGTAQNPDIFFQNREACNPYYLAIPTIVMDTMEKVSQATGRSYHLFDYVGHPEAERVVVAMGSGTETLEEVTNHLNNQGERVGLLKVRLYRPFSIEHFLAALPGSVEQITVLDRTKEPGAIGDPLYLDVCTAFMEYGESPEIHAGRYGLGSKEFTPGMAKAVFDNMKALAPKHHFTVGIKDDVTYSSLAVEEQFDTAPEGTIQCKFWGFGSDGTVGANKSAIKIIGDHTDKFAQGYFAYDAKKSGGVTVSHLRFAPQPIQSTYQVHSADFVACHKANYVQIYDVLEGIKPGGTFLLNSPWSKEEMEEQLPASMKRTIAEKKLKFYNIDAIAIAEKVGLGGRINMIMQTAFFKVANVLPFEEAVDFLKKDIHKTYGKKGEKVVQMNIDAVDQSVANLEQIDYPDSWKDAGLPSVAASSEPDFIRNVMRPMTIQQGDKLPVSVFEPDGIFPVGTTKYEKRGVAINVPEWIAENCIQCNQCAFVCPHAAIRPGLFTDEELKDAPKGFETIDAVGKDVKGYKFRIQVYPLDCQGCGNCADICPAKTKALVMKPIHTQSTKQVPLEQYFETLPVRDDLTRRTTVKGSQFSQPLLEFSGACAGCGETPYVKVLTQMFGERMIIANATGCSSIWGASAPSVPYCTNKDGFGPTWGNSLFEDAAEFGYGMGLAVNQRRKWLADMINEALAADISDELKEAMRGWLENMNNAEGSRKYGDQMKQLLAGMDRSPMLQSIYDFADVFTKKSIWAFGGDGWAYDIGYGGLDHVIASGENINLLIMDTEVYSNTGGQSSKGTPTGAVAKFAASGKKLSKKDLGRMAMTYGYVYVASVAMGANKQQLMRAFKEADEYDGPSVIICYAPCINQGIRVGMGKSQEEMKRAVESGYWPLYRFNPELEKEGKNPFVLESKAPDGTLQEFLGGETRFASLEKTFPEESKKLRQQIEQEANRKYEILRLIADPKSICDDAEGSKEQKDEGKNQ</sequence>